<dbReference type="RefSeq" id="XP_010237452.1">
    <property type="nucleotide sequence ID" value="XM_010239150.2"/>
</dbReference>
<feature type="chain" id="PRO_5043158505" description="Knottin scorpion toxin-like domain-containing protein" evidence="1">
    <location>
        <begin position="30"/>
        <end position="101"/>
    </location>
</feature>
<organism evidence="2">
    <name type="scientific">Brachypodium distachyon</name>
    <name type="common">Purple false brome</name>
    <name type="synonym">Trachynia distachya</name>
    <dbReference type="NCBI Taxonomy" id="15368"/>
    <lineage>
        <taxon>Eukaryota</taxon>
        <taxon>Viridiplantae</taxon>
        <taxon>Streptophyta</taxon>
        <taxon>Embryophyta</taxon>
        <taxon>Tracheophyta</taxon>
        <taxon>Spermatophyta</taxon>
        <taxon>Magnoliopsida</taxon>
        <taxon>Liliopsida</taxon>
        <taxon>Poales</taxon>
        <taxon>Poaceae</taxon>
        <taxon>BOP clade</taxon>
        <taxon>Pooideae</taxon>
        <taxon>Stipodae</taxon>
        <taxon>Brachypodieae</taxon>
        <taxon>Brachypodium</taxon>
    </lineage>
</organism>
<dbReference type="GeneID" id="104584454"/>
<dbReference type="EMBL" id="CM000883">
    <property type="protein sequence ID" value="PNT63049.1"/>
    <property type="molecule type" value="Genomic_DNA"/>
</dbReference>
<dbReference type="Gramene" id="PNT63049">
    <property type="protein sequence ID" value="PNT63049"/>
    <property type="gene ID" value="BRADI_4g10932v3"/>
</dbReference>
<evidence type="ECO:0008006" key="5">
    <source>
        <dbReference type="Google" id="ProtNLM"/>
    </source>
</evidence>
<gene>
    <name evidence="3" type="primary">LOC104584454</name>
    <name evidence="2" type="ORF">BRADI_4g10932v3</name>
</gene>
<evidence type="ECO:0000256" key="1">
    <source>
        <dbReference type="SAM" id="SignalP"/>
    </source>
</evidence>
<dbReference type="OrthoDB" id="667443at2759"/>
<accession>A0A2K2CM02</accession>
<reference evidence="2" key="2">
    <citation type="submission" date="2017-06" db="EMBL/GenBank/DDBJ databases">
        <title>WGS assembly of Brachypodium distachyon.</title>
        <authorList>
            <consortium name="The International Brachypodium Initiative"/>
            <person name="Lucas S."/>
            <person name="Harmon-Smith M."/>
            <person name="Lail K."/>
            <person name="Tice H."/>
            <person name="Grimwood J."/>
            <person name="Bruce D."/>
            <person name="Barry K."/>
            <person name="Shu S."/>
            <person name="Lindquist E."/>
            <person name="Wang M."/>
            <person name="Pitluck S."/>
            <person name="Vogel J.P."/>
            <person name="Garvin D.F."/>
            <person name="Mockler T.C."/>
            <person name="Schmutz J."/>
            <person name="Rokhsar D."/>
            <person name="Bevan M.W."/>
        </authorList>
    </citation>
    <scope>NUCLEOTIDE SEQUENCE</scope>
    <source>
        <strain evidence="2">Bd21</strain>
    </source>
</reference>
<evidence type="ECO:0000313" key="3">
    <source>
        <dbReference type="EnsemblPlants" id="PNT63049"/>
    </source>
</evidence>
<protein>
    <recommendedName>
        <fullName evidence="5">Knottin scorpion toxin-like domain-containing protein</fullName>
    </recommendedName>
</protein>
<evidence type="ECO:0000313" key="4">
    <source>
        <dbReference type="Proteomes" id="UP000008810"/>
    </source>
</evidence>
<dbReference type="KEGG" id="bdi:104584454"/>
<name>A0A2K2CM02_BRADI</name>
<evidence type="ECO:0000313" key="2">
    <source>
        <dbReference type="EMBL" id="PNT63049.1"/>
    </source>
</evidence>
<keyword evidence="4" id="KW-1185">Reference proteome</keyword>
<reference evidence="3" key="3">
    <citation type="submission" date="2018-08" db="UniProtKB">
        <authorList>
            <consortium name="EnsemblPlants"/>
        </authorList>
    </citation>
    <scope>IDENTIFICATION</scope>
    <source>
        <strain evidence="3">cv. Bd21</strain>
    </source>
</reference>
<feature type="signal peptide" evidence="1">
    <location>
        <begin position="1"/>
        <end position="29"/>
    </location>
</feature>
<reference evidence="2 3" key="1">
    <citation type="journal article" date="2010" name="Nature">
        <title>Genome sequencing and analysis of the model grass Brachypodium distachyon.</title>
        <authorList>
            <consortium name="International Brachypodium Initiative"/>
        </authorList>
    </citation>
    <scope>NUCLEOTIDE SEQUENCE [LARGE SCALE GENOMIC DNA]</scope>
    <source>
        <strain evidence="2 3">Bd21</strain>
    </source>
</reference>
<dbReference type="Proteomes" id="UP000008810">
    <property type="component" value="Chromosome 4"/>
</dbReference>
<sequence>MADTRRAAALCVLLPLLVLSLANPYPVEAGCRYTYPWMPFCKGWMCKAECWAEAKLDFASLKEHYCVKGGFKGYCYCMFCSKHLRDHDDEVQGEKPKELLH</sequence>
<dbReference type="EnsemblPlants" id="PNT63049">
    <property type="protein sequence ID" value="PNT63049"/>
    <property type="gene ID" value="BRADI_4g10932v3"/>
</dbReference>
<keyword evidence="1" id="KW-0732">Signal</keyword>
<dbReference type="AlphaFoldDB" id="A0A2K2CM02"/>
<proteinExistence type="predicted"/>